<dbReference type="InterPro" id="IPR049624">
    <property type="entry name" value="FOXN1_4"/>
</dbReference>
<evidence type="ECO:0000313" key="9">
    <source>
        <dbReference type="EMBL" id="TRY74548.1"/>
    </source>
</evidence>
<feature type="region of interest" description="Disordered" evidence="7">
    <location>
        <begin position="456"/>
        <end position="512"/>
    </location>
</feature>
<protein>
    <recommendedName>
        <fullName evidence="8">Fork-head domain-containing protein</fullName>
    </recommendedName>
</protein>
<dbReference type="EMBL" id="VCGU01000005">
    <property type="protein sequence ID" value="TRY74548.1"/>
    <property type="molecule type" value="Genomic_DNA"/>
</dbReference>
<dbReference type="Gene3D" id="1.10.10.10">
    <property type="entry name" value="Winged helix-like DNA-binding domain superfamily/Winged helix DNA-binding domain"/>
    <property type="match status" value="1"/>
</dbReference>
<evidence type="ECO:0000256" key="1">
    <source>
        <dbReference type="ARBA" id="ARBA00022473"/>
    </source>
</evidence>
<dbReference type="AlphaFoldDB" id="A0A553PA50"/>
<dbReference type="InterPro" id="IPR001766">
    <property type="entry name" value="Fork_head_dom"/>
</dbReference>
<dbReference type="Proteomes" id="UP000318571">
    <property type="component" value="Chromosome 2"/>
</dbReference>
<sequence length="617" mass="66673">MDGSFMDTGIASYHHGSNSGVMDPPMNGLSLQDMIDTDIKAEFDDVLQGHGIGFATMESLDLITDLDATDSLFQSLTACSTANGTYPTVNSNMGWPHNSINNVSTAPTDSYLSSTAPFNSYLEDMASTVMVNPNNVMPVVTSQNAVMNSAQLGGVMSHAQSLLPPQHQQIQRLSVNTQFSPRSPGSHSPMQQAQYSPQIASPNHGYTVQNQPQTVVQPPQHQQQQPHQAPPTVHIIQKHQGYIDASGKRVIKTVKVLPPSSSPMQQVPSPGIVNHGGLIVSHNGATSSQVMTNGTAHHTSTTPTPVSNNSNRKKNHQLKRQQAEKENGFPKPAYSYSCLIALALKNSPTGSMSVSEIYKFMCEHFPYFKTAPSGWKNSVRHNLSLNKCFEKIEKPAVNGSNQRKGCLWAMNPAKISKMEEEVLKWSRKDPMAIKKGMLLPHTLESLERGEMVKDYNANSTSSASNGATANGRNNPAHNGNMAALGTESEDEDEPRTPTSVSSQGSQGYDSGGSDFVDIEGFSVIPDSSLPELNLQTSGGIFEDLGEERIQFGASNLQQQTQHHVTRIPEGNIYFSPSTEIHGNYSIAPAGSNSVQGAVGGTRTLIMQKQTGQKVFSI</sequence>
<evidence type="ECO:0000259" key="8">
    <source>
        <dbReference type="PROSITE" id="PS50039"/>
    </source>
</evidence>
<dbReference type="GO" id="GO:0000976">
    <property type="term" value="F:transcription cis-regulatory region binding"/>
    <property type="evidence" value="ECO:0007669"/>
    <property type="project" value="TreeGrafter"/>
</dbReference>
<evidence type="ECO:0000256" key="3">
    <source>
        <dbReference type="ARBA" id="ARBA00023125"/>
    </source>
</evidence>
<feature type="compositionally biased region" description="Polar residues" evidence="7">
    <location>
        <begin position="178"/>
        <end position="206"/>
    </location>
</feature>
<dbReference type="PROSITE" id="PS50039">
    <property type="entry name" value="FORK_HEAD_3"/>
    <property type="match status" value="1"/>
</dbReference>
<evidence type="ECO:0000256" key="7">
    <source>
        <dbReference type="SAM" id="MobiDB-lite"/>
    </source>
</evidence>
<dbReference type="SUPFAM" id="SSF46785">
    <property type="entry name" value="Winged helix' DNA-binding domain"/>
    <property type="match status" value="1"/>
</dbReference>
<evidence type="ECO:0000256" key="5">
    <source>
        <dbReference type="ARBA" id="ARBA00023242"/>
    </source>
</evidence>
<evidence type="ECO:0000256" key="4">
    <source>
        <dbReference type="ARBA" id="ARBA00023163"/>
    </source>
</evidence>
<evidence type="ECO:0000256" key="6">
    <source>
        <dbReference type="PROSITE-ProRule" id="PRU00089"/>
    </source>
</evidence>
<keyword evidence="3 6" id="KW-0238">DNA-binding</keyword>
<dbReference type="PROSITE" id="PS00658">
    <property type="entry name" value="FORK_HEAD_2"/>
    <property type="match status" value="1"/>
</dbReference>
<reference evidence="9 10" key="1">
    <citation type="journal article" date="2018" name="Nat. Ecol. Evol.">
        <title>Genomic signatures of mitonuclear coevolution across populations of Tigriopus californicus.</title>
        <authorList>
            <person name="Barreto F.S."/>
            <person name="Watson E.T."/>
            <person name="Lima T.G."/>
            <person name="Willett C.S."/>
            <person name="Edmands S."/>
            <person name="Li W."/>
            <person name="Burton R.S."/>
        </authorList>
    </citation>
    <scope>NUCLEOTIDE SEQUENCE [LARGE SCALE GENOMIC DNA]</scope>
    <source>
        <strain evidence="9 10">San Diego</strain>
    </source>
</reference>
<dbReference type="OrthoDB" id="10070006at2759"/>
<evidence type="ECO:0000313" key="10">
    <source>
        <dbReference type="Proteomes" id="UP000318571"/>
    </source>
</evidence>
<gene>
    <name evidence="9" type="ORF">TCAL_01342</name>
</gene>
<comment type="caution">
    <text evidence="9">The sequence shown here is derived from an EMBL/GenBank/DDBJ whole genome shotgun (WGS) entry which is preliminary data.</text>
</comment>
<dbReference type="GO" id="GO:0000981">
    <property type="term" value="F:DNA-binding transcription factor activity, RNA polymerase II-specific"/>
    <property type="evidence" value="ECO:0007669"/>
    <property type="project" value="TreeGrafter"/>
</dbReference>
<dbReference type="InterPro" id="IPR030456">
    <property type="entry name" value="TF_fork_head_CS_2"/>
</dbReference>
<dbReference type="InterPro" id="IPR036388">
    <property type="entry name" value="WH-like_DNA-bd_sf"/>
</dbReference>
<feature type="compositionally biased region" description="Low complexity" evidence="7">
    <location>
        <begin position="207"/>
        <end position="231"/>
    </location>
</feature>
<feature type="compositionally biased region" description="Low complexity" evidence="7">
    <location>
        <begin position="456"/>
        <end position="471"/>
    </location>
</feature>
<keyword evidence="2" id="KW-0805">Transcription regulation</keyword>
<feature type="domain" description="Fork-head" evidence="8">
    <location>
        <begin position="331"/>
        <end position="429"/>
    </location>
</feature>
<evidence type="ECO:0000256" key="2">
    <source>
        <dbReference type="ARBA" id="ARBA00023015"/>
    </source>
</evidence>
<accession>A0A553PA50</accession>
<dbReference type="SMART" id="SM00339">
    <property type="entry name" value="FH"/>
    <property type="match status" value="1"/>
</dbReference>
<feature type="DNA-binding region" description="Fork-head" evidence="6">
    <location>
        <begin position="331"/>
        <end position="429"/>
    </location>
</feature>
<dbReference type="STRING" id="6832.A0A553PA50"/>
<keyword evidence="10" id="KW-1185">Reference proteome</keyword>
<proteinExistence type="predicted"/>
<dbReference type="PRINTS" id="PR00053">
    <property type="entry name" value="FORKHEAD"/>
</dbReference>
<dbReference type="GO" id="GO:0005634">
    <property type="term" value="C:nucleus"/>
    <property type="evidence" value="ECO:0007669"/>
    <property type="project" value="UniProtKB-SubCell"/>
</dbReference>
<name>A0A553PA50_TIGCA</name>
<keyword evidence="1" id="KW-0217">Developmental protein</keyword>
<comment type="subcellular location">
    <subcellularLocation>
        <location evidence="6">Nucleus</location>
    </subcellularLocation>
</comment>
<organism evidence="9 10">
    <name type="scientific">Tigriopus californicus</name>
    <name type="common">Marine copepod</name>
    <dbReference type="NCBI Taxonomy" id="6832"/>
    <lineage>
        <taxon>Eukaryota</taxon>
        <taxon>Metazoa</taxon>
        <taxon>Ecdysozoa</taxon>
        <taxon>Arthropoda</taxon>
        <taxon>Crustacea</taxon>
        <taxon>Multicrustacea</taxon>
        <taxon>Hexanauplia</taxon>
        <taxon>Copepoda</taxon>
        <taxon>Harpacticoida</taxon>
        <taxon>Harpacticidae</taxon>
        <taxon>Tigriopus</taxon>
    </lineage>
</organism>
<dbReference type="CDD" id="cd20030">
    <property type="entry name" value="FH_FOXN1-like"/>
    <property type="match status" value="1"/>
</dbReference>
<keyword evidence="5 6" id="KW-0539">Nucleus</keyword>
<dbReference type="PANTHER" id="PTHR46721:SF3">
    <property type="entry name" value="FORKHEAD BOX N1"/>
    <property type="match status" value="1"/>
</dbReference>
<dbReference type="InterPro" id="IPR036390">
    <property type="entry name" value="WH_DNA-bd_sf"/>
</dbReference>
<feature type="compositionally biased region" description="Low complexity" evidence="7">
    <location>
        <begin position="292"/>
        <end position="310"/>
    </location>
</feature>
<keyword evidence="4" id="KW-0804">Transcription</keyword>
<feature type="compositionally biased region" description="Low complexity" evidence="7">
    <location>
        <begin position="499"/>
        <end position="512"/>
    </location>
</feature>
<dbReference type="PANTHER" id="PTHR46721">
    <property type="entry name" value="FORKHEAD BOX PROTEIN N1"/>
    <property type="match status" value="1"/>
</dbReference>
<feature type="region of interest" description="Disordered" evidence="7">
    <location>
        <begin position="288"/>
        <end position="328"/>
    </location>
</feature>
<dbReference type="Pfam" id="PF00250">
    <property type="entry name" value="Forkhead"/>
    <property type="match status" value="1"/>
</dbReference>
<feature type="region of interest" description="Disordered" evidence="7">
    <location>
        <begin position="178"/>
        <end position="231"/>
    </location>
</feature>